<dbReference type="PANTHER" id="PTHR14134">
    <property type="entry name" value="E3 UBIQUITIN-PROTEIN LIGASE RAD18"/>
    <property type="match status" value="1"/>
</dbReference>
<accession>H6BP32</accession>
<dbReference type="RefSeq" id="XP_009153720.1">
    <property type="nucleotide sequence ID" value="XM_009155472.1"/>
</dbReference>
<dbReference type="Pfam" id="PF13923">
    <property type="entry name" value="zf-C3HC4_2"/>
    <property type="match status" value="1"/>
</dbReference>
<evidence type="ECO:0000256" key="21">
    <source>
        <dbReference type="SAM" id="MobiDB-lite"/>
    </source>
</evidence>
<gene>
    <name evidence="25" type="ORF">HMPREF1120_01453</name>
</gene>
<dbReference type="GeneID" id="20306092"/>
<feature type="domain" description="SAP" evidence="23">
    <location>
        <begin position="299"/>
        <end position="333"/>
    </location>
</feature>
<feature type="region of interest" description="Disordered" evidence="21">
    <location>
        <begin position="399"/>
        <end position="518"/>
    </location>
</feature>
<feature type="compositionally biased region" description="Polar residues" evidence="21">
    <location>
        <begin position="193"/>
        <end position="213"/>
    </location>
</feature>
<evidence type="ECO:0000256" key="12">
    <source>
        <dbReference type="ARBA" id="ARBA00022833"/>
    </source>
</evidence>
<reference evidence="25" key="1">
    <citation type="submission" date="2011-07" db="EMBL/GenBank/DDBJ databases">
        <title>The Genome Sequence of Exophiala (Wangiella) dermatitidis NIH/UT8656.</title>
        <authorList>
            <consortium name="The Broad Institute Genome Sequencing Platform"/>
            <person name="Cuomo C."/>
            <person name="Wang Z."/>
            <person name="Hunicke-Smith S."/>
            <person name="Szanislo P.J."/>
            <person name="Earl A."/>
            <person name="Young S.K."/>
            <person name="Zeng Q."/>
            <person name="Gargeya S."/>
            <person name="Fitzgerald M."/>
            <person name="Haas B."/>
            <person name="Abouelleil A."/>
            <person name="Alvarado L."/>
            <person name="Arachchi H.M."/>
            <person name="Berlin A."/>
            <person name="Brown A."/>
            <person name="Chapman S.B."/>
            <person name="Chen Z."/>
            <person name="Dunbar C."/>
            <person name="Freedman E."/>
            <person name="Gearin G."/>
            <person name="Gellesch M."/>
            <person name="Goldberg J."/>
            <person name="Griggs A."/>
            <person name="Gujja S."/>
            <person name="Heiman D."/>
            <person name="Howarth C."/>
            <person name="Larson L."/>
            <person name="Lui A."/>
            <person name="MacDonald P.J.P."/>
            <person name="Montmayeur A."/>
            <person name="Murphy C."/>
            <person name="Neiman D."/>
            <person name="Pearson M."/>
            <person name="Priest M."/>
            <person name="Roberts A."/>
            <person name="Saif S."/>
            <person name="Shea T."/>
            <person name="Shenoy N."/>
            <person name="Sisk P."/>
            <person name="Stolte C."/>
            <person name="Sykes S."/>
            <person name="Wortman J."/>
            <person name="Nusbaum C."/>
            <person name="Birren B."/>
        </authorList>
    </citation>
    <scope>NUCLEOTIDE SEQUENCE</scope>
    <source>
        <strain evidence="25">NIH/UT8656</strain>
    </source>
</reference>
<evidence type="ECO:0000256" key="9">
    <source>
        <dbReference type="ARBA" id="ARBA00022763"/>
    </source>
</evidence>
<dbReference type="InterPro" id="IPR017907">
    <property type="entry name" value="Znf_RING_CS"/>
</dbReference>
<dbReference type="InterPro" id="IPR039577">
    <property type="entry name" value="Rad18"/>
</dbReference>
<evidence type="ECO:0000256" key="1">
    <source>
        <dbReference type="ARBA" id="ARBA00000900"/>
    </source>
</evidence>
<comment type="subcellular location">
    <subcellularLocation>
        <location evidence="2 20">Nucleus</location>
    </subcellularLocation>
</comment>
<dbReference type="Proteomes" id="UP000007304">
    <property type="component" value="Unassembled WGS sequence"/>
</dbReference>
<dbReference type="Gene3D" id="3.30.160.60">
    <property type="entry name" value="Classic Zinc Finger"/>
    <property type="match status" value="1"/>
</dbReference>
<comment type="catalytic activity">
    <reaction evidence="1 20">
        <text>S-ubiquitinyl-[E2 ubiquitin-conjugating enzyme]-L-cysteine + [acceptor protein]-L-lysine = [E2 ubiquitin-conjugating enzyme]-L-cysteine + N(6)-ubiquitinyl-[acceptor protein]-L-lysine.</text>
        <dbReference type="EC" id="2.3.2.27"/>
    </reaction>
</comment>
<dbReference type="GO" id="GO:0097505">
    <property type="term" value="C:Rad6-Rad18 complex"/>
    <property type="evidence" value="ECO:0007669"/>
    <property type="project" value="TreeGrafter"/>
</dbReference>
<dbReference type="SMART" id="SM00734">
    <property type="entry name" value="ZnF_Rad18"/>
    <property type="match status" value="1"/>
</dbReference>
<dbReference type="GO" id="GO:0008270">
    <property type="term" value="F:zinc ion binding"/>
    <property type="evidence" value="ECO:0007669"/>
    <property type="project" value="UniProtKB-KW"/>
</dbReference>
<dbReference type="PROSITE" id="PS50089">
    <property type="entry name" value="ZF_RING_2"/>
    <property type="match status" value="1"/>
</dbReference>
<dbReference type="FunFam" id="3.30.40.10:FF:000172">
    <property type="entry name" value="E3 ubiquitin-protein ligase RAD18"/>
    <property type="match status" value="1"/>
</dbReference>
<evidence type="ECO:0000313" key="26">
    <source>
        <dbReference type="Proteomes" id="UP000007304"/>
    </source>
</evidence>
<sequence>MQEPYEFTDSTDWLSTPLAALAPLESSLRCQVCKDFFTTPMMTSCSHTFCSLCIRRYLSQEGRCPACRESDQEIKLRRNWVLEELVANFTASRRGLLEFARRAAEKTLADDDNGGGAAESQRPKKRRKVANDHKDNTVPNGTTERRSTRSQSKKLTASQSQQSAAAPSSTPESVIDVIEDSEEEGSLYEETGQRPTTSHSPPSLANGNGSAATEPNDGLVACPCCHRRMKETLINSHLDKCILGESTTPVDGGGGTTTRTSSPAPGPAPTPPQIAAPGTIAYTQKKPAKQNERLPFINYSLLTDNALRKKLRDLGIPTHGSRELMRRRHTEWVNLWNANCDSTNPVSKRQLLHELKVWEDTLGRQGDKGTASGFMAKDFDRDNYVKNQKSNFDDLIKQARQRRAVASDRPPPTADNGTPSAAEEHNGASDQGVKPQDHVKQPDGRASIASIIMPESPNIVQGGHLNGTDDRLPRGKPSHLPADTSLEQQAPSPSDSIPSRWPGSEGEPPDTPANGYAA</sequence>
<dbReference type="Gene3D" id="3.30.40.10">
    <property type="entry name" value="Zinc/RING finger domain, C3HC4 (zinc finger)"/>
    <property type="match status" value="1"/>
</dbReference>
<evidence type="ECO:0000256" key="4">
    <source>
        <dbReference type="ARBA" id="ARBA00009506"/>
    </source>
</evidence>
<evidence type="ECO:0000256" key="8">
    <source>
        <dbReference type="ARBA" id="ARBA00022723"/>
    </source>
</evidence>
<evidence type="ECO:0000256" key="13">
    <source>
        <dbReference type="ARBA" id="ARBA00023125"/>
    </source>
</evidence>
<evidence type="ECO:0000256" key="3">
    <source>
        <dbReference type="ARBA" id="ARBA00004906"/>
    </source>
</evidence>
<evidence type="ECO:0000256" key="19">
    <source>
        <dbReference type="PROSITE-ProRule" id="PRU01256"/>
    </source>
</evidence>
<feature type="region of interest" description="Disordered" evidence="21">
    <location>
        <begin position="245"/>
        <end position="276"/>
    </location>
</feature>
<keyword evidence="9 19" id="KW-0227">DNA damage</keyword>
<evidence type="ECO:0000256" key="16">
    <source>
        <dbReference type="ARBA" id="ARBA00054102"/>
    </source>
</evidence>
<keyword evidence="15 20" id="KW-0539">Nucleus</keyword>
<dbReference type="PROSITE" id="PS00518">
    <property type="entry name" value="ZF_RING_1"/>
    <property type="match status" value="1"/>
</dbReference>
<proteinExistence type="inferred from homology"/>
<dbReference type="CDD" id="cd16529">
    <property type="entry name" value="RING-HC_RAD18"/>
    <property type="match status" value="1"/>
</dbReference>
<comment type="pathway">
    <text evidence="3 20">Protein modification; protein ubiquitination.</text>
</comment>
<dbReference type="OMA" id="IPNTGPR"/>
<protein>
    <recommendedName>
        <fullName evidence="6 20">Postreplication repair E3 ubiquitin-protein ligase RAD18</fullName>
        <ecNumber evidence="5 20">2.3.2.27</ecNumber>
    </recommendedName>
    <alternativeName>
        <fullName evidence="20">RING-type E3 ubiquitin transferase RAD18</fullName>
    </alternativeName>
</protein>
<dbReference type="GO" id="GO:0006301">
    <property type="term" value="P:DNA damage tolerance"/>
    <property type="evidence" value="ECO:0007669"/>
    <property type="project" value="InterPro"/>
</dbReference>
<evidence type="ECO:0000256" key="14">
    <source>
        <dbReference type="ARBA" id="ARBA00023204"/>
    </source>
</evidence>
<dbReference type="PANTHER" id="PTHR14134:SF2">
    <property type="entry name" value="E3 UBIQUITIN-PROTEIN LIGASE RAD18"/>
    <property type="match status" value="1"/>
</dbReference>
<dbReference type="PROSITE" id="PS51908">
    <property type="entry name" value="ZF_UBZ4"/>
    <property type="match status" value="1"/>
</dbReference>
<dbReference type="InterPro" id="IPR006642">
    <property type="entry name" value="Rad18_UBZ4"/>
</dbReference>
<dbReference type="PROSITE" id="PS50800">
    <property type="entry name" value="SAP"/>
    <property type="match status" value="1"/>
</dbReference>
<feature type="region of interest" description="Disordered" evidence="21">
    <location>
        <begin position="108"/>
        <end position="215"/>
    </location>
</feature>
<keyword evidence="8 20" id="KW-0479">Metal-binding</keyword>
<evidence type="ECO:0000256" key="15">
    <source>
        <dbReference type="ARBA" id="ARBA00023242"/>
    </source>
</evidence>
<dbReference type="FunCoup" id="H6BP32">
    <property type="interactions" value="294"/>
</dbReference>
<keyword evidence="11 20" id="KW-0833">Ubl conjugation pathway</keyword>
<feature type="compositionally biased region" description="Low complexity" evidence="21">
    <location>
        <begin position="153"/>
        <end position="171"/>
    </location>
</feature>
<evidence type="ECO:0000259" key="24">
    <source>
        <dbReference type="PROSITE" id="PS51908"/>
    </source>
</evidence>
<evidence type="ECO:0000256" key="7">
    <source>
        <dbReference type="ARBA" id="ARBA00022679"/>
    </source>
</evidence>
<keyword evidence="12 20" id="KW-0862">Zinc</keyword>
<dbReference type="NCBIfam" id="TIGR00599">
    <property type="entry name" value="rad18"/>
    <property type="match status" value="1"/>
</dbReference>
<dbReference type="InterPro" id="IPR001841">
    <property type="entry name" value="Znf_RING"/>
</dbReference>
<keyword evidence="7 20" id="KW-0808">Transferase</keyword>
<feature type="domain" description="UBZ4-type" evidence="24">
    <location>
        <begin position="219"/>
        <end position="246"/>
    </location>
</feature>
<keyword evidence="14 19" id="KW-0234">DNA repair</keyword>
<dbReference type="InParanoid" id="H6BP32"/>
<keyword evidence="26" id="KW-1185">Reference proteome</keyword>
<dbReference type="EMBL" id="JH226130">
    <property type="protein sequence ID" value="EHY53259.1"/>
    <property type="molecule type" value="Genomic_DNA"/>
</dbReference>
<dbReference type="InterPro" id="IPR003034">
    <property type="entry name" value="SAP_dom"/>
</dbReference>
<name>H6BP32_EXODN</name>
<dbReference type="SMART" id="SM00184">
    <property type="entry name" value="RING"/>
    <property type="match status" value="1"/>
</dbReference>
<evidence type="ECO:0000259" key="22">
    <source>
        <dbReference type="PROSITE" id="PS50089"/>
    </source>
</evidence>
<evidence type="ECO:0000256" key="11">
    <source>
        <dbReference type="ARBA" id="ARBA00022786"/>
    </source>
</evidence>
<dbReference type="SMART" id="SM00513">
    <property type="entry name" value="SAP"/>
    <property type="match status" value="1"/>
</dbReference>
<dbReference type="SUPFAM" id="SSF57850">
    <property type="entry name" value="RING/U-box"/>
    <property type="match status" value="1"/>
</dbReference>
<evidence type="ECO:0000313" key="25">
    <source>
        <dbReference type="EMBL" id="EHY53259.1"/>
    </source>
</evidence>
<dbReference type="GO" id="GO:0003697">
    <property type="term" value="F:single-stranded DNA binding"/>
    <property type="evidence" value="ECO:0007669"/>
    <property type="project" value="UniProtKB-UniRule"/>
</dbReference>
<dbReference type="GO" id="GO:0006281">
    <property type="term" value="P:DNA repair"/>
    <property type="evidence" value="ECO:0007669"/>
    <property type="project" value="UniProtKB-KW"/>
</dbReference>
<evidence type="ECO:0000259" key="23">
    <source>
        <dbReference type="PROSITE" id="PS50800"/>
    </source>
</evidence>
<dbReference type="InterPro" id="IPR013083">
    <property type="entry name" value="Znf_RING/FYVE/PHD"/>
</dbReference>
<dbReference type="InterPro" id="IPR004580">
    <property type="entry name" value="Rad18_fungi"/>
</dbReference>
<evidence type="ECO:0000256" key="5">
    <source>
        <dbReference type="ARBA" id="ARBA00012483"/>
    </source>
</evidence>
<keyword evidence="13 20" id="KW-0238">DNA-binding</keyword>
<dbReference type="eggNOG" id="KOG0287">
    <property type="taxonomic scope" value="Eukaryota"/>
</dbReference>
<comment type="function">
    <text evidence="16 20">E3 RING-finger protein, member of the UBC2/RAD6 epistasis group. Associates to the E2 ubiquitin conjugating enzyme UBC2/RAD6 to form the UBC2-RAD18 ubiquitin ligase complex involved in postreplicative repair (PRR) of damaged DNA.</text>
</comment>
<comment type="similarity">
    <text evidence="4 20">Belongs to the RAD18 family.</text>
</comment>
<dbReference type="EC" id="2.3.2.27" evidence="5 20"/>
<evidence type="ECO:0000256" key="10">
    <source>
        <dbReference type="ARBA" id="ARBA00022771"/>
    </source>
</evidence>
<dbReference type="GO" id="GO:0005634">
    <property type="term" value="C:nucleus"/>
    <property type="evidence" value="ECO:0007669"/>
    <property type="project" value="UniProtKB-SubCell"/>
</dbReference>
<dbReference type="OrthoDB" id="9049620at2759"/>
<evidence type="ECO:0000256" key="2">
    <source>
        <dbReference type="ARBA" id="ARBA00004123"/>
    </source>
</evidence>
<keyword evidence="10 18" id="KW-0863">Zinc-finger</keyword>
<organism evidence="25 26">
    <name type="scientific">Exophiala dermatitidis (strain ATCC 34100 / CBS 525.76 / NIH/UT8656)</name>
    <name type="common">Black yeast</name>
    <name type="synonym">Wangiella dermatitidis</name>
    <dbReference type="NCBI Taxonomy" id="858893"/>
    <lineage>
        <taxon>Eukaryota</taxon>
        <taxon>Fungi</taxon>
        <taxon>Dikarya</taxon>
        <taxon>Ascomycota</taxon>
        <taxon>Pezizomycotina</taxon>
        <taxon>Eurotiomycetes</taxon>
        <taxon>Chaetothyriomycetidae</taxon>
        <taxon>Chaetothyriales</taxon>
        <taxon>Herpotrichiellaceae</taxon>
        <taxon>Exophiala</taxon>
    </lineage>
</organism>
<feature type="compositionally biased region" description="Polar residues" evidence="21">
    <location>
        <begin position="485"/>
        <end position="497"/>
    </location>
</feature>
<evidence type="ECO:0000256" key="20">
    <source>
        <dbReference type="RuleBase" id="RU368093"/>
    </source>
</evidence>
<dbReference type="GO" id="GO:0006513">
    <property type="term" value="P:protein monoubiquitination"/>
    <property type="evidence" value="ECO:0007669"/>
    <property type="project" value="InterPro"/>
</dbReference>
<evidence type="ECO:0000256" key="18">
    <source>
        <dbReference type="PROSITE-ProRule" id="PRU00175"/>
    </source>
</evidence>
<dbReference type="VEuPathDB" id="FungiDB:HMPREF1120_01453"/>
<feature type="compositionally biased region" description="Acidic residues" evidence="21">
    <location>
        <begin position="177"/>
        <end position="187"/>
    </location>
</feature>
<dbReference type="UniPathway" id="UPA00143"/>
<evidence type="ECO:0000256" key="17">
    <source>
        <dbReference type="ARBA" id="ARBA00066140"/>
    </source>
</evidence>
<dbReference type="Pfam" id="PF02037">
    <property type="entry name" value="SAP"/>
    <property type="match status" value="1"/>
</dbReference>
<dbReference type="HOGENOM" id="CLU_028491_1_0_1"/>
<dbReference type="AlphaFoldDB" id="H6BP32"/>
<comment type="subunit">
    <text evidence="17 20">Interacts with E2 UBC2, forming a complex with ubiquitin ligase activity.</text>
</comment>
<evidence type="ECO:0000256" key="6">
    <source>
        <dbReference type="ARBA" id="ARBA00015551"/>
    </source>
</evidence>
<dbReference type="GO" id="GO:0061630">
    <property type="term" value="F:ubiquitin protein ligase activity"/>
    <property type="evidence" value="ECO:0007669"/>
    <property type="project" value="UniProtKB-UniRule"/>
</dbReference>
<dbReference type="STRING" id="858893.H6BP32"/>
<feature type="domain" description="RING-type" evidence="22">
    <location>
        <begin position="30"/>
        <end position="68"/>
    </location>
</feature>
<feature type="compositionally biased region" description="Pro residues" evidence="21">
    <location>
        <begin position="264"/>
        <end position="274"/>
    </location>
</feature>